<dbReference type="EMBL" id="BSUN01000001">
    <property type="protein sequence ID" value="GMA36164.1"/>
    <property type="molecule type" value="Genomic_DNA"/>
</dbReference>
<accession>A0ABQ6IHG9</accession>
<dbReference type="Gene3D" id="3.40.50.300">
    <property type="entry name" value="P-loop containing nucleotide triphosphate hydrolases"/>
    <property type="match status" value="1"/>
</dbReference>
<keyword evidence="9" id="KW-1185">Reference proteome</keyword>
<reference evidence="9" key="1">
    <citation type="journal article" date="2019" name="Int. J. Syst. Evol. Microbiol.">
        <title>The Global Catalogue of Microorganisms (GCM) 10K type strain sequencing project: providing services to taxonomists for standard genome sequencing and annotation.</title>
        <authorList>
            <consortium name="The Broad Institute Genomics Platform"/>
            <consortium name="The Broad Institute Genome Sequencing Center for Infectious Disease"/>
            <person name="Wu L."/>
            <person name="Ma J."/>
        </authorList>
    </citation>
    <scope>NUCLEOTIDE SEQUENCE [LARGE SCALE GENOMIC DNA]</scope>
    <source>
        <strain evidence="9">NBRC 112299</strain>
    </source>
</reference>
<dbReference type="PANTHER" id="PTHR42711:SF5">
    <property type="entry name" value="ABC TRANSPORTER ATP-BINDING PROTEIN NATA"/>
    <property type="match status" value="1"/>
</dbReference>
<comment type="caution">
    <text evidence="8">The sequence shown here is derived from an EMBL/GenBank/DDBJ whole genome shotgun (WGS) entry which is preliminary data.</text>
</comment>
<evidence type="ECO:0000256" key="5">
    <source>
        <dbReference type="ARBA" id="ARBA00022840"/>
    </source>
</evidence>
<sequence length="154" mass="16304">MALAVIGRPELIFLDEPTTGFDPEARRQFWRLIESLTDDGTTVVLTTHYLDEADHLADRIGILAAGRLVALDTPAGLRSLASGARVTWEEAGAAHTETTARPTALLRDLLARHDGEVPGLEVVHPSLEDVYLDLIGDAAAAAGAADAADAQVQS</sequence>
<evidence type="ECO:0000259" key="7">
    <source>
        <dbReference type="Pfam" id="PF13304"/>
    </source>
</evidence>
<keyword evidence="6" id="KW-0046">Antibiotic resistance</keyword>
<evidence type="ECO:0000256" key="1">
    <source>
        <dbReference type="ARBA" id="ARBA00004202"/>
    </source>
</evidence>
<dbReference type="InterPro" id="IPR027417">
    <property type="entry name" value="P-loop_NTPase"/>
</dbReference>
<gene>
    <name evidence="8" type="ORF">GCM10025876_23680</name>
</gene>
<dbReference type="PANTHER" id="PTHR42711">
    <property type="entry name" value="ABC TRANSPORTER ATP-BINDING PROTEIN"/>
    <property type="match status" value="1"/>
</dbReference>
<dbReference type="Pfam" id="PF13304">
    <property type="entry name" value="AAA_21"/>
    <property type="match status" value="1"/>
</dbReference>
<dbReference type="Proteomes" id="UP001157125">
    <property type="component" value="Unassembled WGS sequence"/>
</dbReference>
<comment type="similarity">
    <text evidence="2">Belongs to the ABC transporter superfamily.</text>
</comment>
<organism evidence="8 9">
    <name type="scientific">Demequina litorisediminis</name>
    <dbReference type="NCBI Taxonomy" id="1849022"/>
    <lineage>
        <taxon>Bacteria</taxon>
        <taxon>Bacillati</taxon>
        <taxon>Actinomycetota</taxon>
        <taxon>Actinomycetes</taxon>
        <taxon>Micrococcales</taxon>
        <taxon>Demequinaceae</taxon>
        <taxon>Demequina</taxon>
    </lineage>
</organism>
<keyword evidence="3" id="KW-0813">Transport</keyword>
<evidence type="ECO:0000313" key="8">
    <source>
        <dbReference type="EMBL" id="GMA36164.1"/>
    </source>
</evidence>
<evidence type="ECO:0000256" key="2">
    <source>
        <dbReference type="ARBA" id="ARBA00005417"/>
    </source>
</evidence>
<dbReference type="RefSeq" id="WP_348523783.1">
    <property type="nucleotide sequence ID" value="NZ_BSUN01000001.1"/>
</dbReference>
<evidence type="ECO:0000313" key="9">
    <source>
        <dbReference type="Proteomes" id="UP001157125"/>
    </source>
</evidence>
<keyword evidence="4" id="KW-0547">Nucleotide-binding</keyword>
<dbReference type="InterPro" id="IPR003959">
    <property type="entry name" value="ATPase_AAA_core"/>
</dbReference>
<feature type="domain" description="ATPase AAA-type core" evidence="7">
    <location>
        <begin position="8"/>
        <end position="48"/>
    </location>
</feature>
<keyword evidence="5" id="KW-0067">ATP-binding</keyword>
<dbReference type="SUPFAM" id="SSF52540">
    <property type="entry name" value="P-loop containing nucleoside triphosphate hydrolases"/>
    <property type="match status" value="1"/>
</dbReference>
<dbReference type="InterPro" id="IPR050763">
    <property type="entry name" value="ABC_transporter_ATP-binding"/>
</dbReference>
<evidence type="ECO:0000256" key="6">
    <source>
        <dbReference type="ARBA" id="ARBA00023251"/>
    </source>
</evidence>
<proteinExistence type="inferred from homology"/>
<evidence type="ECO:0000256" key="4">
    <source>
        <dbReference type="ARBA" id="ARBA00022741"/>
    </source>
</evidence>
<evidence type="ECO:0000256" key="3">
    <source>
        <dbReference type="ARBA" id="ARBA00022448"/>
    </source>
</evidence>
<comment type="subcellular location">
    <subcellularLocation>
        <location evidence="1">Cell membrane</location>
        <topology evidence="1">Peripheral membrane protein</topology>
    </subcellularLocation>
</comment>
<protein>
    <recommendedName>
        <fullName evidence="7">ATPase AAA-type core domain-containing protein</fullName>
    </recommendedName>
</protein>
<name>A0ABQ6IHG9_9MICO</name>